<feature type="signal peptide" evidence="2">
    <location>
        <begin position="1"/>
        <end position="36"/>
    </location>
</feature>
<evidence type="ECO:0000313" key="4">
    <source>
        <dbReference type="EMBL" id="SHF92555.1"/>
    </source>
</evidence>
<gene>
    <name evidence="4" type="ORF">SAMN05444320_105500</name>
</gene>
<evidence type="ECO:0000256" key="2">
    <source>
        <dbReference type="SAM" id="SignalP"/>
    </source>
</evidence>
<feature type="chain" id="PRO_5012793325" description="Glycine-rich domain-containing protein" evidence="2">
    <location>
        <begin position="37"/>
        <end position="246"/>
    </location>
</feature>
<evidence type="ECO:0000313" key="5">
    <source>
        <dbReference type="Proteomes" id="UP000184501"/>
    </source>
</evidence>
<dbReference type="AlphaFoldDB" id="A0A1M5FM35"/>
<dbReference type="Proteomes" id="UP000184501">
    <property type="component" value="Unassembled WGS sequence"/>
</dbReference>
<organism evidence="4 5">
    <name type="scientific">Streptoalloteichus hindustanus</name>
    <dbReference type="NCBI Taxonomy" id="2017"/>
    <lineage>
        <taxon>Bacteria</taxon>
        <taxon>Bacillati</taxon>
        <taxon>Actinomycetota</taxon>
        <taxon>Actinomycetes</taxon>
        <taxon>Pseudonocardiales</taxon>
        <taxon>Pseudonocardiaceae</taxon>
        <taxon>Streptoalloteichus</taxon>
    </lineage>
</organism>
<reference evidence="4 5" key="1">
    <citation type="submission" date="2016-11" db="EMBL/GenBank/DDBJ databases">
        <authorList>
            <person name="Jaros S."/>
            <person name="Januszkiewicz K."/>
            <person name="Wedrychowicz H."/>
        </authorList>
    </citation>
    <scope>NUCLEOTIDE SEQUENCE [LARGE SCALE GENOMIC DNA]</scope>
    <source>
        <strain evidence="4 5">DSM 44523</strain>
    </source>
</reference>
<feature type="region of interest" description="Disordered" evidence="1">
    <location>
        <begin position="117"/>
        <end position="153"/>
    </location>
</feature>
<protein>
    <recommendedName>
        <fullName evidence="3">Glycine-rich domain-containing protein</fullName>
    </recommendedName>
</protein>
<accession>A0A1M5FM35</accession>
<dbReference type="EMBL" id="FQVN01000005">
    <property type="protein sequence ID" value="SHF92555.1"/>
    <property type="molecule type" value="Genomic_DNA"/>
</dbReference>
<evidence type="ECO:0000256" key="1">
    <source>
        <dbReference type="SAM" id="MobiDB-lite"/>
    </source>
</evidence>
<evidence type="ECO:0000259" key="3">
    <source>
        <dbReference type="Pfam" id="PF21722"/>
    </source>
</evidence>
<dbReference type="Pfam" id="PF21722">
    <property type="entry name" value="Gly_rich_2"/>
    <property type="match status" value="1"/>
</dbReference>
<dbReference type="InterPro" id="IPR049304">
    <property type="entry name" value="Gly_rich_dom"/>
</dbReference>
<name>A0A1M5FM35_STRHI</name>
<keyword evidence="2" id="KW-0732">Signal</keyword>
<proteinExistence type="predicted"/>
<keyword evidence="5" id="KW-1185">Reference proteome</keyword>
<feature type="domain" description="Glycine-rich" evidence="3">
    <location>
        <begin position="44"/>
        <end position="246"/>
    </location>
</feature>
<sequence>MFLFHLSRRFRSRRGVVVGAALAGLLPLALVAPADAATYQLFSTPGTARFTVPSGVSAVTVHVVGAGGGGGGSGWGTFPVPGPAGGGGGGGANASCTLAVTPGTVLDVTVGAGGAKGVARVDDRPSTAGKTAGWSGISIGTTRRAEAGGGSGGGGSLGNVAGGAGGTGATPRSCAGGVVTTNPGANGAKGGDGVFNGSGGAGGVAGTTVPAECPANSGRGGNGANGGVFSGYDGDNGSNGCVVIRY</sequence>